<accession>A0ABQ9F1Q1</accession>
<protein>
    <recommendedName>
        <fullName evidence="1">TLDc domain-containing protein</fullName>
    </recommendedName>
</protein>
<dbReference type="InterPro" id="IPR006571">
    <property type="entry name" value="TLDc_dom"/>
</dbReference>
<dbReference type="Proteomes" id="UP001217089">
    <property type="component" value="Unassembled WGS sequence"/>
</dbReference>
<name>A0ABQ9F1Q1_TEGGR</name>
<organism evidence="2 3">
    <name type="scientific">Tegillarca granosa</name>
    <name type="common">Malaysian cockle</name>
    <name type="synonym">Anadara granosa</name>
    <dbReference type="NCBI Taxonomy" id="220873"/>
    <lineage>
        <taxon>Eukaryota</taxon>
        <taxon>Metazoa</taxon>
        <taxon>Spiralia</taxon>
        <taxon>Lophotrochozoa</taxon>
        <taxon>Mollusca</taxon>
        <taxon>Bivalvia</taxon>
        <taxon>Autobranchia</taxon>
        <taxon>Pteriomorphia</taxon>
        <taxon>Arcoida</taxon>
        <taxon>Arcoidea</taxon>
        <taxon>Arcidae</taxon>
        <taxon>Tegillarca</taxon>
    </lineage>
</organism>
<reference evidence="2 3" key="1">
    <citation type="submission" date="2022-12" db="EMBL/GenBank/DDBJ databases">
        <title>Chromosome-level genome of Tegillarca granosa.</title>
        <authorList>
            <person name="Kim J."/>
        </authorList>
    </citation>
    <scope>NUCLEOTIDE SEQUENCE [LARGE SCALE GENOMIC DNA]</scope>
    <source>
        <strain evidence="2">Teg-2019</strain>
        <tissue evidence="2">Adductor muscle</tissue>
    </source>
</reference>
<gene>
    <name evidence="2" type="ORF">KUTeg_012351</name>
</gene>
<evidence type="ECO:0000313" key="3">
    <source>
        <dbReference type="Proteomes" id="UP001217089"/>
    </source>
</evidence>
<proteinExistence type="predicted"/>
<dbReference type="PANTHER" id="PTHR23354">
    <property type="entry name" value="NUCLEOLAR PROTEIN 7/ESTROGEN RECEPTOR COACTIVATOR-RELATED"/>
    <property type="match status" value="1"/>
</dbReference>
<dbReference type="PANTHER" id="PTHR23354:SF122">
    <property type="entry name" value="GTPASE-ACTIVATING PROTEIN SKYWALKER"/>
    <property type="match status" value="1"/>
</dbReference>
<evidence type="ECO:0000259" key="1">
    <source>
        <dbReference type="PROSITE" id="PS51886"/>
    </source>
</evidence>
<dbReference type="PROSITE" id="PS51886">
    <property type="entry name" value="TLDC"/>
    <property type="match status" value="1"/>
</dbReference>
<comment type="caution">
    <text evidence="2">The sequence shown here is derived from an EMBL/GenBank/DDBJ whole genome shotgun (WGS) entry which is preliminary data.</text>
</comment>
<dbReference type="Pfam" id="PF07534">
    <property type="entry name" value="TLD"/>
    <property type="match status" value="1"/>
</dbReference>
<feature type="domain" description="TLDc" evidence="1">
    <location>
        <begin position="39"/>
        <end position="214"/>
    </location>
</feature>
<dbReference type="SMART" id="SM00584">
    <property type="entry name" value="TLDc"/>
    <property type="match status" value="1"/>
</dbReference>
<sequence>MSKITDAIKRHIHLPHIHRKHKEIDVITNNIVRRESVRELVYKYYRQLYNIWSWLPPRYAVCQPELLYTSEEHGTSLMTLYTRAENHEPTLIVIKTTTDEVFGAFCSTYWRDRRHKNKNLSYFGTGETFLFTLVPERKKYEWVGLHQSEIPNTANMFLAGDNSVLTIGGGHGEAIQLDANLLHCRTEKCDTFDNNPLCSNQDFTCKVVEVYGFH</sequence>
<keyword evidence="3" id="KW-1185">Reference proteome</keyword>
<evidence type="ECO:0000313" key="2">
    <source>
        <dbReference type="EMBL" id="KAJ8310486.1"/>
    </source>
</evidence>
<dbReference type="EMBL" id="JARBDR010000640">
    <property type="protein sequence ID" value="KAJ8310486.1"/>
    <property type="molecule type" value="Genomic_DNA"/>
</dbReference>